<protein>
    <submittedName>
        <fullName evidence="1">Uncharacterized protein</fullName>
    </submittedName>
</protein>
<proteinExistence type="predicted"/>
<organism evidence="1 2">
    <name type="scientific">Parageobacillus toebii</name>
    <dbReference type="NCBI Taxonomy" id="153151"/>
    <lineage>
        <taxon>Bacteria</taxon>
        <taxon>Bacillati</taxon>
        <taxon>Bacillota</taxon>
        <taxon>Bacilli</taxon>
        <taxon>Bacillales</taxon>
        <taxon>Anoxybacillaceae</taxon>
        <taxon>Parageobacillus</taxon>
    </lineage>
</organism>
<accession>A0A150MJB2</accession>
<gene>
    <name evidence="1" type="ORF">B4110_0589</name>
</gene>
<reference evidence="1 2" key="1">
    <citation type="submission" date="2016-01" db="EMBL/GenBank/DDBJ databases">
        <title>Draft Genome Sequences of Seven Thermophilic Sporeformers Isolated from Foods.</title>
        <authorList>
            <person name="Berendsen E.M."/>
            <person name="Wells-Bennik M.H."/>
            <person name="Krawcyk A.O."/>
            <person name="De Jong A."/>
            <person name="Holsappel S."/>
            <person name="Eijlander R.T."/>
            <person name="Kuipers O.P."/>
        </authorList>
    </citation>
    <scope>NUCLEOTIDE SEQUENCE [LARGE SCALE GENOMIC DNA]</scope>
    <source>
        <strain evidence="1 2">B4110</strain>
    </source>
</reference>
<dbReference type="PATRIC" id="fig|153151.4.peg.1252"/>
<name>A0A150MJB2_9BACL</name>
<dbReference type="AlphaFoldDB" id="A0A150MJB2"/>
<comment type="caution">
    <text evidence="1">The sequence shown here is derived from an EMBL/GenBank/DDBJ whole genome shotgun (WGS) entry which is preliminary data.</text>
</comment>
<sequence length="54" mass="6441">MKEFKYGNTTVIIHSPLVLMSAEERKEWFQKEWEKGNPVLKQIAQAVIDCYRKE</sequence>
<dbReference type="Proteomes" id="UP000075324">
    <property type="component" value="Unassembled WGS sequence"/>
</dbReference>
<dbReference type="EMBL" id="LQYW01000149">
    <property type="protein sequence ID" value="KYD24581.1"/>
    <property type="molecule type" value="Genomic_DNA"/>
</dbReference>
<evidence type="ECO:0000313" key="1">
    <source>
        <dbReference type="EMBL" id="KYD24581.1"/>
    </source>
</evidence>
<evidence type="ECO:0000313" key="2">
    <source>
        <dbReference type="Proteomes" id="UP000075324"/>
    </source>
</evidence>